<name>W7AHS6_PLAVN</name>
<reference evidence="3 4" key="1">
    <citation type="submission" date="2013-02" db="EMBL/GenBank/DDBJ databases">
        <title>The Genome Sequence of Plasmodium vinckei petteri CR.</title>
        <authorList>
            <consortium name="The Broad Institute Genome Sequencing Platform"/>
            <consortium name="The Broad Institute Genome Sequencing Center for Infectious Disease"/>
            <person name="Neafsey D."/>
            <person name="Cheeseman I."/>
            <person name="Volkman S."/>
            <person name="Adams J."/>
            <person name="Walker B."/>
            <person name="Young S.K."/>
            <person name="Zeng Q."/>
            <person name="Gargeya S."/>
            <person name="Fitzgerald M."/>
            <person name="Haas B."/>
            <person name="Abouelleil A."/>
            <person name="Alvarado L."/>
            <person name="Arachchi H.M."/>
            <person name="Berlin A.M."/>
            <person name="Chapman S.B."/>
            <person name="Dewar J."/>
            <person name="Goldberg J."/>
            <person name="Griggs A."/>
            <person name="Gujja S."/>
            <person name="Hansen M."/>
            <person name="Howarth C."/>
            <person name="Imamovic A."/>
            <person name="Larimer J."/>
            <person name="McCowan C."/>
            <person name="Murphy C."/>
            <person name="Neiman D."/>
            <person name="Pearson M."/>
            <person name="Priest M."/>
            <person name="Roberts A."/>
            <person name="Saif S."/>
            <person name="Shea T."/>
            <person name="Sisk P."/>
            <person name="Sykes S."/>
            <person name="Wortman J."/>
            <person name="Nusbaum C."/>
            <person name="Birren B."/>
        </authorList>
    </citation>
    <scope>NUCLEOTIDE SEQUENCE [LARGE SCALE GENOMIC DNA]</scope>
    <source>
        <strain evidence="3 4">CR</strain>
    </source>
</reference>
<protein>
    <submittedName>
        <fullName evidence="2">Signal recognition particle subunit SRP72, putative</fullName>
    </submittedName>
</protein>
<organism evidence="3 4">
    <name type="scientific">Plasmodium vinckei petteri</name>
    <dbReference type="NCBI Taxonomy" id="138298"/>
    <lineage>
        <taxon>Eukaryota</taxon>
        <taxon>Sar</taxon>
        <taxon>Alveolata</taxon>
        <taxon>Apicomplexa</taxon>
        <taxon>Aconoidasida</taxon>
        <taxon>Haemosporida</taxon>
        <taxon>Plasmodiidae</taxon>
        <taxon>Plasmodium</taxon>
        <taxon>Plasmodium (Vinckeia)</taxon>
    </lineage>
</organism>
<feature type="compositionally biased region" description="Basic residues" evidence="1">
    <location>
        <begin position="27"/>
        <end position="37"/>
    </location>
</feature>
<keyword evidence="5" id="KW-1185">Reference proteome</keyword>
<dbReference type="GO" id="GO:0043022">
    <property type="term" value="F:ribosome binding"/>
    <property type="evidence" value="ECO:0007669"/>
    <property type="project" value="TreeGrafter"/>
</dbReference>
<evidence type="ECO:0000313" key="3">
    <source>
        <dbReference type="EMBL" id="EUD72987.1"/>
    </source>
</evidence>
<evidence type="ECO:0000313" key="4">
    <source>
        <dbReference type="Proteomes" id="UP000030659"/>
    </source>
</evidence>
<feature type="compositionally biased region" description="Basic and acidic residues" evidence="1">
    <location>
        <begin position="1"/>
        <end position="26"/>
    </location>
</feature>
<evidence type="ECO:0000256" key="1">
    <source>
        <dbReference type="SAM" id="MobiDB-lite"/>
    </source>
</evidence>
<feature type="compositionally biased region" description="Polar residues" evidence="1">
    <location>
        <begin position="794"/>
        <end position="803"/>
    </location>
</feature>
<dbReference type="Proteomes" id="UP000515268">
    <property type="component" value="Chromosome PVPCR_09"/>
</dbReference>
<dbReference type="InterPro" id="IPR026270">
    <property type="entry name" value="SRP72"/>
</dbReference>
<dbReference type="GO" id="GO:0008312">
    <property type="term" value="F:7S RNA binding"/>
    <property type="evidence" value="ECO:0007669"/>
    <property type="project" value="TreeGrafter"/>
</dbReference>
<dbReference type="OrthoDB" id="372133at2759"/>
<feature type="compositionally biased region" description="Basic residues" evidence="1">
    <location>
        <begin position="726"/>
        <end position="737"/>
    </location>
</feature>
<dbReference type="Proteomes" id="UP000030659">
    <property type="component" value="Unassembled WGS sequence"/>
</dbReference>
<dbReference type="GO" id="GO:0006614">
    <property type="term" value="P:SRP-dependent cotranslational protein targeting to membrane"/>
    <property type="evidence" value="ECO:0007669"/>
    <property type="project" value="InterPro"/>
</dbReference>
<accession>W7AHS6</accession>
<dbReference type="eggNOG" id="ENOG502QXQK">
    <property type="taxonomic scope" value="Eukaryota"/>
</dbReference>
<feature type="region of interest" description="Disordered" evidence="1">
    <location>
        <begin position="218"/>
        <end position="248"/>
    </location>
</feature>
<sequence length="809" mass="96899">MNDKNENCKKKGSKKKDGDNIGLEKKEKKRRNRHKNNKNVTIIYNKDQFPIDEIKSRYSSLIEHKEYSKVFYEITNVLIKNDNINETNGKIKKENKTFKYKFQEHYEEMKNDNVLLEFFYCLYKLKLYKKLSACLKYYLENEDKYNNFVNILLADVSYKLRNFETSINLYELLIKNEGENQVDSASINMDSSYISFYLQLMYEYNFLKIKKEKKKKNKKKLNDEKASSSTTTEHQISNKEENDQQNANSQIDIQNLKDKITEFTNNFNSDEVEDFEQLYNYSIFFAIEKCYDNSLKFLDLLEDLCKNTLIMDEVNNDGNNYDNSEVNKLILENNKTNKKESSLYNIEMIKKNKILIQLGKAYIYSKMNKIKESVDIYENILNNYELYVTNLPVLLTSYNNYIALMNNYNENLLIDKLSKVASGKKIEFNIKPDKLLLIKNIIFMHKDINKEINRYQRSVLYYNECLDLFHYNHKTDELRLKLQNFSTKFNNSVLLDKLKILIYLKENNYLKCKHYIRKNIDLVQSPEIKIKYINAYAYMSFEKKAYNDVVDIYLQYEHVFQKLVHHYKNFFSNLFYIYICVKLPEKKNQEINKNNENNDPCEYNMKNLERVIDLFTKYKEAIKDDINIINPETLFLVSKYLICNEQTELLHDLFEYLSAEIKNDFNFYSIYTYIYTYINIENVYKYEGRLKKVILSETYMIDVEELENKSITFDVSLLNQSLDNIHKKRKRSKKNKNNKTTESGANTYNNPSIDKWLPRHEKPGFKNRKKKIKSIEHDKEPPAPTEEPKPQPINPTQAKLQNMKQRKKR</sequence>
<dbReference type="EMBL" id="LR865414">
    <property type="protein sequence ID" value="CAD2104781.1"/>
    <property type="molecule type" value="Genomic_DNA"/>
</dbReference>
<dbReference type="InterPro" id="IPR011990">
    <property type="entry name" value="TPR-like_helical_dom_sf"/>
</dbReference>
<dbReference type="PANTHER" id="PTHR14094">
    <property type="entry name" value="SIGNAL RECOGNITION PARTICLE 72"/>
    <property type="match status" value="1"/>
</dbReference>
<feature type="region of interest" description="Disordered" evidence="1">
    <location>
        <begin position="726"/>
        <end position="809"/>
    </location>
</feature>
<dbReference type="GO" id="GO:0005786">
    <property type="term" value="C:signal recognition particle, endoplasmic reticulum targeting"/>
    <property type="evidence" value="ECO:0007669"/>
    <property type="project" value="TreeGrafter"/>
</dbReference>
<reference evidence="2 5" key="2">
    <citation type="submission" date="2020-08" db="EMBL/GenBank/DDBJ databases">
        <authorList>
            <person name="Ramaprasad A."/>
        </authorList>
    </citation>
    <scope>NUCLEOTIDE SEQUENCE [LARGE SCALE GENOMIC DNA]</scope>
</reference>
<dbReference type="Gene3D" id="1.25.40.10">
    <property type="entry name" value="Tetratricopeptide repeat domain"/>
    <property type="match status" value="1"/>
</dbReference>
<dbReference type="EMBL" id="KI965397">
    <property type="protein sequence ID" value="EUD72987.1"/>
    <property type="molecule type" value="Genomic_DNA"/>
</dbReference>
<evidence type="ECO:0000313" key="2">
    <source>
        <dbReference type="EMBL" id="CAD2104781.1"/>
    </source>
</evidence>
<feature type="compositionally biased region" description="Basic and acidic residues" evidence="1">
    <location>
        <begin position="773"/>
        <end position="789"/>
    </location>
</feature>
<proteinExistence type="predicted"/>
<feature type="compositionally biased region" description="Polar residues" evidence="1">
    <location>
        <begin position="740"/>
        <end position="752"/>
    </location>
</feature>
<gene>
    <name evidence="2" type="ORF">PVPCR_0903570</name>
    <name evidence="3" type="ORF">YYG_01987</name>
</gene>
<dbReference type="VEuPathDB" id="PlasmoDB:PVPCR_0903570"/>
<evidence type="ECO:0000313" key="5">
    <source>
        <dbReference type="Proteomes" id="UP000515268"/>
    </source>
</evidence>
<feature type="region of interest" description="Disordered" evidence="1">
    <location>
        <begin position="1"/>
        <end position="38"/>
    </location>
</feature>
<dbReference type="AlphaFoldDB" id="W7AHS6"/>
<dbReference type="PANTHER" id="PTHR14094:SF9">
    <property type="entry name" value="SIGNAL RECOGNITION PARTICLE SUBUNIT SRP72"/>
    <property type="match status" value="1"/>
</dbReference>